<organism evidence="1 2">
    <name type="scientific">Caerostris darwini</name>
    <dbReference type="NCBI Taxonomy" id="1538125"/>
    <lineage>
        <taxon>Eukaryota</taxon>
        <taxon>Metazoa</taxon>
        <taxon>Ecdysozoa</taxon>
        <taxon>Arthropoda</taxon>
        <taxon>Chelicerata</taxon>
        <taxon>Arachnida</taxon>
        <taxon>Araneae</taxon>
        <taxon>Araneomorphae</taxon>
        <taxon>Entelegynae</taxon>
        <taxon>Araneoidea</taxon>
        <taxon>Araneidae</taxon>
        <taxon>Caerostris</taxon>
    </lineage>
</organism>
<sequence length="121" mass="13872">MGSWITGINLWHALSYGKSQSMASTASETRKVDVNFCKMDMHIIPSSQLWCEVIHHQANASRNPGRMNCAAEEEIPGRRLISGSYQQPLDGMFALLGIFQRPVRRFFNEQHLFHGLQIKRR</sequence>
<dbReference type="EMBL" id="BPLQ01011151">
    <property type="protein sequence ID" value="GIY56013.1"/>
    <property type="molecule type" value="Genomic_DNA"/>
</dbReference>
<dbReference type="Proteomes" id="UP001054837">
    <property type="component" value="Unassembled WGS sequence"/>
</dbReference>
<gene>
    <name evidence="1" type="ORF">CDAR_517021</name>
</gene>
<proteinExistence type="predicted"/>
<comment type="caution">
    <text evidence="1">The sequence shown here is derived from an EMBL/GenBank/DDBJ whole genome shotgun (WGS) entry which is preliminary data.</text>
</comment>
<evidence type="ECO:0000313" key="2">
    <source>
        <dbReference type="Proteomes" id="UP001054837"/>
    </source>
</evidence>
<reference evidence="1 2" key="1">
    <citation type="submission" date="2021-06" db="EMBL/GenBank/DDBJ databases">
        <title>Caerostris darwini draft genome.</title>
        <authorList>
            <person name="Kono N."/>
            <person name="Arakawa K."/>
        </authorList>
    </citation>
    <scope>NUCLEOTIDE SEQUENCE [LARGE SCALE GENOMIC DNA]</scope>
</reference>
<protein>
    <submittedName>
        <fullName evidence="1">Uncharacterized protein</fullName>
    </submittedName>
</protein>
<accession>A0AAV4UDW1</accession>
<evidence type="ECO:0000313" key="1">
    <source>
        <dbReference type="EMBL" id="GIY56013.1"/>
    </source>
</evidence>
<keyword evidence="2" id="KW-1185">Reference proteome</keyword>
<dbReference type="AlphaFoldDB" id="A0AAV4UDW1"/>
<name>A0AAV4UDW1_9ARAC</name>